<dbReference type="Gene3D" id="3.30.70.100">
    <property type="match status" value="1"/>
</dbReference>
<feature type="transmembrane region" description="Helical" evidence="7">
    <location>
        <begin position="75"/>
        <end position="93"/>
    </location>
</feature>
<name>A0ABS3WBQ7_9BACL</name>
<evidence type="ECO:0000256" key="5">
    <source>
        <dbReference type="ARBA" id="ARBA00022989"/>
    </source>
</evidence>
<feature type="transmembrane region" description="Helical" evidence="7">
    <location>
        <begin position="114"/>
        <end position="135"/>
    </location>
</feature>
<dbReference type="Proteomes" id="UP000670947">
    <property type="component" value="Unassembled WGS sequence"/>
</dbReference>
<dbReference type="Gene3D" id="1.10.287.1260">
    <property type="match status" value="1"/>
</dbReference>
<organism evidence="11 12">
    <name type="scientific">Paenibacillus artemisiicola</name>
    <dbReference type="NCBI Taxonomy" id="1172618"/>
    <lineage>
        <taxon>Bacteria</taxon>
        <taxon>Bacillati</taxon>
        <taxon>Bacillota</taxon>
        <taxon>Bacilli</taxon>
        <taxon>Bacillales</taxon>
        <taxon>Paenibacillaceae</taxon>
        <taxon>Paenibacillus</taxon>
    </lineage>
</organism>
<keyword evidence="12" id="KW-1185">Reference proteome</keyword>
<evidence type="ECO:0000256" key="7">
    <source>
        <dbReference type="SAM" id="Phobius"/>
    </source>
</evidence>
<dbReference type="SUPFAM" id="SSF50182">
    <property type="entry name" value="Sm-like ribonucleoproteins"/>
    <property type="match status" value="1"/>
</dbReference>
<keyword evidence="3" id="KW-1003">Cell membrane</keyword>
<dbReference type="InterPro" id="IPR011014">
    <property type="entry name" value="MscS_channel_TM-2"/>
</dbReference>
<dbReference type="InterPro" id="IPR049142">
    <property type="entry name" value="MS_channel_1st"/>
</dbReference>
<evidence type="ECO:0000313" key="11">
    <source>
        <dbReference type="EMBL" id="MBO7745744.1"/>
    </source>
</evidence>
<evidence type="ECO:0000256" key="1">
    <source>
        <dbReference type="ARBA" id="ARBA00004651"/>
    </source>
</evidence>
<feature type="transmembrane region" description="Helical" evidence="7">
    <location>
        <begin position="46"/>
        <end position="63"/>
    </location>
</feature>
<evidence type="ECO:0000259" key="10">
    <source>
        <dbReference type="Pfam" id="PF21088"/>
    </source>
</evidence>
<dbReference type="InterPro" id="IPR006685">
    <property type="entry name" value="MscS_channel_2nd"/>
</dbReference>
<dbReference type="SUPFAM" id="SSF82689">
    <property type="entry name" value="Mechanosensitive channel protein MscS (YggB), C-terminal domain"/>
    <property type="match status" value="1"/>
</dbReference>
<feature type="transmembrane region" description="Helical" evidence="7">
    <location>
        <begin position="141"/>
        <end position="161"/>
    </location>
</feature>
<gene>
    <name evidence="11" type="ORF">I8J29_16155</name>
</gene>
<dbReference type="InterPro" id="IPR010920">
    <property type="entry name" value="LSM_dom_sf"/>
</dbReference>
<dbReference type="Pfam" id="PF21082">
    <property type="entry name" value="MS_channel_3rd"/>
    <property type="match status" value="1"/>
</dbReference>
<dbReference type="RefSeq" id="WP_208848578.1">
    <property type="nucleotide sequence ID" value="NZ_JAGGDJ010000012.1"/>
</dbReference>
<evidence type="ECO:0000256" key="6">
    <source>
        <dbReference type="ARBA" id="ARBA00023136"/>
    </source>
</evidence>
<comment type="similarity">
    <text evidence="2">Belongs to the MscS (TC 1.A.23) family.</text>
</comment>
<feature type="domain" description="Mechanosensitive ion channel transmembrane helices 2/3" evidence="10">
    <location>
        <begin position="121"/>
        <end position="162"/>
    </location>
</feature>
<dbReference type="InterPro" id="IPR023408">
    <property type="entry name" value="MscS_beta-dom_sf"/>
</dbReference>
<dbReference type="InterPro" id="IPR049278">
    <property type="entry name" value="MS_channel_C"/>
</dbReference>
<evidence type="ECO:0000256" key="2">
    <source>
        <dbReference type="ARBA" id="ARBA00008017"/>
    </source>
</evidence>
<dbReference type="PANTHER" id="PTHR43634">
    <property type="entry name" value="OW CONDUCTANCE MECHANOSENSITIVE CHANNEL"/>
    <property type="match status" value="1"/>
</dbReference>
<evidence type="ECO:0000259" key="9">
    <source>
        <dbReference type="Pfam" id="PF21082"/>
    </source>
</evidence>
<dbReference type="Gene3D" id="2.30.30.60">
    <property type="match status" value="1"/>
</dbReference>
<sequence length="347" mass="38671">MIAIVVAILFIICRKFFTTYAVAIFRRRFSRSQGFSAWAKAFEKPIGYGFVLIGLYTALRIALPLQIENAIELNLLFRSSLIVLIGFGIYNVSATSSMLLEQLGKRFGLDHASMLIPFLSKTIRFVIILLVVTIVGSEWGFSINGVVAGMGLGSLAIALAAKETLSNVFGGIVIIAERPFAKGDWILTPSAEGVVEDITFRSTRIRTFADSLVTVPNSTLANHPITNWSKMGKRRVTFTLKVALETDRVRLATAIGQMERMLRENEHVDPGTIMVRFNEFQEGGLGIFFYYFTKTTVWSDYLTIRQELNLAIMGILEDEGIRMAYPAQRIFMESNVAESSYTDRGVG</sequence>
<dbReference type="Pfam" id="PF21088">
    <property type="entry name" value="MS_channel_1st"/>
    <property type="match status" value="1"/>
</dbReference>
<proteinExistence type="inferred from homology"/>
<dbReference type="Pfam" id="PF00924">
    <property type="entry name" value="MS_channel_2nd"/>
    <property type="match status" value="1"/>
</dbReference>
<dbReference type="InterPro" id="IPR045042">
    <property type="entry name" value="YnaI-like"/>
</dbReference>
<keyword evidence="4 7" id="KW-0812">Transmembrane</keyword>
<dbReference type="PANTHER" id="PTHR43634:SF2">
    <property type="entry name" value="LOW CONDUCTANCE MECHANOSENSITIVE CHANNEL YNAI"/>
    <property type="match status" value="1"/>
</dbReference>
<evidence type="ECO:0000256" key="4">
    <source>
        <dbReference type="ARBA" id="ARBA00022692"/>
    </source>
</evidence>
<feature type="transmembrane region" description="Helical" evidence="7">
    <location>
        <begin position="6"/>
        <end position="25"/>
    </location>
</feature>
<protein>
    <submittedName>
        <fullName evidence="11">Mechanosensitive ion channel family protein</fullName>
    </submittedName>
</protein>
<feature type="domain" description="Mechanosensitive ion channel MscS C-terminal" evidence="9">
    <location>
        <begin position="236"/>
        <end position="323"/>
    </location>
</feature>
<dbReference type="InterPro" id="IPR011066">
    <property type="entry name" value="MscS_channel_C_sf"/>
</dbReference>
<evidence type="ECO:0000313" key="12">
    <source>
        <dbReference type="Proteomes" id="UP000670947"/>
    </source>
</evidence>
<comment type="caution">
    <text evidence="11">The sequence shown here is derived from an EMBL/GenBank/DDBJ whole genome shotgun (WGS) entry which is preliminary data.</text>
</comment>
<keyword evidence="6 7" id="KW-0472">Membrane</keyword>
<dbReference type="EMBL" id="JAGGDJ010000012">
    <property type="protein sequence ID" value="MBO7745744.1"/>
    <property type="molecule type" value="Genomic_DNA"/>
</dbReference>
<dbReference type="SUPFAM" id="SSF82861">
    <property type="entry name" value="Mechanosensitive channel protein MscS (YggB), transmembrane region"/>
    <property type="match status" value="1"/>
</dbReference>
<accession>A0ABS3WBQ7</accession>
<reference evidence="11 12" key="1">
    <citation type="submission" date="2021-03" db="EMBL/GenBank/DDBJ databases">
        <title>Paenibacillus artemisicola MWE-103 whole genome sequence.</title>
        <authorList>
            <person name="Ham Y.J."/>
        </authorList>
    </citation>
    <scope>NUCLEOTIDE SEQUENCE [LARGE SCALE GENOMIC DNA]</scope>
    <source>
        <strain evidence="11 12">MWE-103</strain>
    </source>
</reference>
<keyword evidence="5 7" id="KW-1133">Transmembrane helix</keyword>
<comment type="subcellular location">
    <subcellularLocation>
        <location evidence="1">Cell membrane</location>
        <topology evidence="1">Multi-pass membrane protein</topology>
    </subcellularLocation>
</comment>
<evidence type="ECO:0000259" key="8">
    <source>
        <dbReference type="Pfam" id="PF00924"/>
    </source>
</evidence>
<evidence type="ECO:0000256" key="3">
    <source>
        <dbReference type="ARBA" id="ARBA00022475"/>
    </source>
</evidence>
<feature type="domain" description="Mechanosensitive ion channel MscS" evidence="8">
    <location>
        <begin position="164"/>
        <end position="230"/>
    </location>
</feature>